<proteinExistence type="predicted"/>
<accession>A0A183KCY2</accession>
<keyword evidence="3" id="KW-1185">Reference proteome</keyword>
<evidence type="ECO:0000313" key="2">
    <source>
        <dbReference type="EMBL" id="VDP50396.1"/>
    </source>
</evidence>
<feature type="compositionally biased region" description="Basic and acidic residues" evidence="1">
    <location>
        <begin position="1"/>
        <end position="11"/>
    </location>
</feature>
<evidence type="ECO:0000313" key="3">
    <source>
        <dbReference type="Proteomes" id="UP000279833"/>
    </source>
</evidence>
<dbReference type="EMBL" id="UZAK01035433">
    <property type="protein sequence ID" value="VDP50396.1"/>
    <property type="molecule type" value="Genomic_DNA"/>
</dbReference>
<evidence type="ECO:0000313" key="4">
    <source>
        <dbReference type="WBParaSite" id="SCUD_0001287601-mRNA-1"/>
    </source>
</evidence>
<reference evidence="4" key="1">
    <citation type="submission" date="2016-06" db="UniProtKB">
        <authorList>
            <consortium name="WormBaseParasite"/>
        </authorList>
    </citation>
    <scope>IDENTIFICATION</scope>
</reference>
<feature type="region of interest" description="Disordered" evidence="1">
    <location>
        <begin position="1"/>
        <end position="21"/>
    </location>
</feature>
<feature type="compositionally biased region" description="Polar residues" evidence="1">
    <location>
        <begin position="12"/>
        <end position="21"/>
    </location>
</feature>
<protein>
    <submittedName>
        <fullName evidence="2 4">Uncharacterized protein</fullName>
    </submittedName>
</protein>
<organism evidence="4">
    <name type="scientific">Schistosoma curassoni</name>
    <dbReference type="NCBI Taxonomy" id="6186"/>
    <lineage>
        <taxon>Eukaryota</taxon>
        <taxon>Metazoa</taxon>
        <taxon>Spiralia</taxon>
        <taxon>Lophotrochozoa</taxon>
        <taxon>Platyhelminthes</taxon>
        <taxon>Trematoda</taxon>
        <taxon>Digenea</taxon>
        <taxon>Strigeidida</taxon>
        <taxon>Schistosomatoidea</taxon>
        <taxon>Schistosomatidae</taxon>
        <taxon>Schistosoma</taxon>
    </lineage>
</organism>
<sequence>MMQSHSEDHHQSVNNRGEINPSIVNTHQRLDNEINEIGQDQNIEQDKIIHQLIQSNKSGKINQQPSVTQISAAASFFTRKLPVEVCTWILFNCKIHLLFDIFELFRKHIYRSNTTLDSV</sequence>
<gene>
    <name evidence="2" type="ORF">SCUD_LOCUS12873</name>
</gene>
<evidence type="ECO:0000256" key="1">
    <source>
        <dbReference type="SAM" id="MobiDB-lite"/>
    </source>
</evidence>
<dbReference type="Proteomes" id="UP000279833">
    <property type="component" value="Unassembled WGS sequence"/>
</dbReference>
<dbReference type="WBParaSite" id="SCUD_0001287601-mRNA-1">
    <property type="protein sequence ID" value="SCUD_0001287601-mRNA-1"/>
    <property type="gene ID" value="SCUD_0001287601"/>
</dbReference>
<name>A0A183KCY2_9TREM</name>
<reference evidence="2 3" key="2">
    <citation type="submission" date="2018-11" db="EMBL/GenBank/DDBJ databases">
        <authorList>
            <consortium name="Pathogen Informatics"/>
        </authorList>
    </citation>
    <scope>NUCLEOTIDE SEQUENCE [LARGE SCALE GENOMIC DNA]</scope>
    <source>
        <strain evidence="2">Dakar</strain>
        <strain evidence="3">Dakar, Senegal</strain>
    </source>
</reference>
<dbReference type="AlphaFoldDB" id="A0A183KCY2"/>